<accession>A0A266N5B7</accession>
<evidence type="ECO:0000256" key="1">
    <source>
        <dbReference type="SAM" id="MobiDB-lite"/>
    </source>
</evidence>
<dbReference type="EMBL" id="NQKI01000044">
    <property type="protein sequence ID" value="OZY57678.1"/>
    <property type="molecule type" value="Genomic_DNA"/>
</dbReference>
<feature type="compositionally biased region" description="Polar residues" evidence="1">
    <location>
        <begin position="1053"/>
        <end position="1063"/>
    </location>
</feature>
<name>A0A266N5B7_9PSED</name>
<dbReference type="OrthoDB" id="7011165at2"/>
<evidence type="ECO:0000259" key="2">
    <source>
        <dbReference type="Pfam" id="PF20178"/>
    </source>
</evidence>
<evidence type="ECO:0000313" key="3">
    <source>
        <dbReference type="EMBL" id="OZY57678.1"/>
    </source>
</evidence>
<dbReference type="Proteomes" id="UP000215788">
    <property type="component" value="Unassembled WGS sequence"/>
</dbReference>
<feature type="domain" description="Dermonecrotic toxin N-terminal" evidence="2">
    <location>
        <begin position="457"/>
        <end position="745"/>
    </location>
</feature>
<dbReference type="InterPro" id="IPR046673">
    <property type="entry name" value="ToxA_N"/>
</dbReference>
<gene>
    <name evidence="3" type="ORF">CJF39_20080</name>
</gene>
<sequence length="1422" mass="157831">MSDVFHLSDALSAELVSLSPPAERQHVQKWTALDVEIQTLLAQQPTVESVLQEALNTTFPDATDPLDPERLLVIVKPSGETSSSVRPQPLSVLDTVLDTFRTGLYPRYPKERTFISTQVEATNSLLDIALFEGFCGDVRQHLQRYLKQQTTAFWHAQTPLTGTRTRKAWLQEKLSELLTVESQLLSFDGTLIPDHRVLIDHIVRYPTVTARGALPAFSRPAVYALALKTEDDPVLADLAGAFVITARDGTGADDAAGAYAIPVKTAAVQISASADAGTVVLYTPSGGLTGFTSLKALHDEIERRWRSTSEFESLLELLSTQDLKRVLTWDKGPQAPLGLVFTEIEGSLFEHLFSAHDQQREQNIFHVLLHSANRSVTQISEGLAHVVDYAHRFKQANALNARSVKRIALKAREWLLKANSADRQAWLDASEHYRLMSLLANENGEPSAEQFGDKPFLLRYAREQLQQHIQAHYGLNVDPDTVLITVTTAERGAGPVIPPTAWAPTSYTAVNSLSRTGPTIRLSSTTRTMTELALENVSKFDIDYALTARVTTVHSSDTAAAPLNAAQIKAIIRTVNIGDNYPAYLHDALIDSPKAVARRETAMRLMHAQMQVDALEAKINGDFSPDRVDRGYRWVEAALKAAENPELTATFEEHALATFQLLISEATVRGVLIFGTPATHPIDSTLVKLDIIAPPPHFPVKSLVVYTPYAPDGKRFREFESRQHFARHFLGNPQLLDYFVSRVSQGNKARVRLLLEQGLRAPDIKLIPIAGNFIEQACLAEARHGIANAEALSTSTSEINQLTVWNSIETVVDVVTMLLPLKVTAPIALGRSLMSLWRFIDALKRDSQREAIGHWVGMIAHWADASIDIGVGFIRGPKTIATPAPALDPKLSYSHSVSDLTLRSDGIYQGIYERAPSGSGSLQHFIHQDEHWFQIVHDSHLNLWRVIDMRNPQAWYRSPIARDSQGVWRIETAQAGLLGGIRSTLAPFRVRVAFPNFSFREARKLLDQFDFPPASQMRLELDLAEYLVKHHVFPIWSRQYLKPGLGEAAARVQPSTSSSTVGLSNKRKLAEPAGDFPRNAPKQPVVSTTTVVIEPLNNTSWKHWGQALEATQLTPVSLNPPISKVTDAKGTYRVINIDELYYEILPQGNLPQGNRVFIRYPDKPCNTYEQLGLLIHQSRYLQPRLAEFINGQWVVHPPFFHKSLAQFVGSLLPALTPVSRSAVAKRLYQFADTSSPDLTPKRMRTINNTLHGWRTGNAVPDHLHLGDPLALLAQKGTAAGNKTFTLGQLARTSFFNQLDLILLASERLLLNEPLGLNNMMRRVLERLGYQIYPDIPSATELVFRRKGAGTMNYLQLHSINSPQISLAKTLSESIEAMIQRNPLSPLSLAMKTARHEGKLLAFLGGVMQTPLADVPTGFIYRA</sequence>
<protein>
    <recommendedName>
        <fullName evidence="2">Dermonecrotic toxin N-terminal domain-containing protein</fullName>
    </recommendedName>
</protein>
<dbReference type="RefSeq" id="WP_094995017.1">
    <property type="nucleotide sequence ID" value="NZ_NQKI01000044.1"/>
</dbReference>
<organism evidence="3 4">
    <name type="scientific">Pseudomonas lundensis</name>
    <dbReference type="NCBI Taxonomy" id="86185"/>
    <lineage>
        <taxon>Bacteria</taxon>
        <taxon>Pseudomonadati</taxon>
        <taxon>Pseudomonadota</taxon>
        <taxon>Gammaproteobacteria</taxon>
        <taxon>Pseudomonadales</taxon>
        <taxon>Pseudomonadaceae</taxon>
        <taxon>Pseudomonas</taxon>
    </lineage>
</organism>
<dbReference type="Pfam" id="PF20178">
    <property type="entry name" value="ToxA_N"/>
    <property type="match status" value="1"/>
</dbReference>
<reference evidence="3 4" key="1">
    <citation type="submission" date="2017-08" db="EMBL/GenBank/DDBJ databases">
        <title>Genomic and metabolic characterisation of spoilage-associated Pseudomonas species.</title>
        <authorList>
            <person name="Stanborough T."/>
            <person name="Fegan N."/>
            <person name="Powell S.M."/>
            <person name="Singh T."/>
            <person name="Tamplin M.L."/>
            <person name="Chandry P.S."/>
        </authorList>
    </citation>
    <scope>NUCLEOTIDE SEQUENCE [LARGE SCALE GENOMIC DNA]</scope>
    <source>
        <strain evidence="3 4">L1802</strain>
    </source>
</reference>
<proteinExistence type="predicted"/>
<feature type="region of interest" description="Disordered" evidence="1">
    <location>
        <begin position="1052"/>
        <end position="1081"/>
    </location>
</feature>
<evidence type="ECO:0000313" key="4">
    <source>
        <dbReference type="Proteomes" id="UP000215788"/>
    </source>
</evidence>
<comment type="caution">
    <text evidence="3">The sequence shown here is derived from an EMBL/GenBank/DDBJ whole genome shotgun (WGS) entry which is preliminary data.</text>
</comment>